<keyword evidence="2" id="KW-1185">Reference proteome</keyword>
<protein>
    <submittedName>
        <fullName evidence="1">Uncharacterized protein</fullName>
    </submittedName>
</protein>
<evidence type="ECO:0000313" key="2">
    <source>
        <dbReference type="Proteomes" id="UP000030645"/>
    </source>
</evidence>
<reference evidence="2" key="1">
    <citation type="submission" date="2013-01" db="EMBL/GenBank/DDBJ databases">
        <title>Draft Genome Sequence of a Mulberry Tree, Morus notabilis C.K. Schneid.</title>
        <authorList>
            <person name="He N."/>
            <person name="Zhao S."/>
        </authorList>
    </citation>
    <scope>NUCLEOTIDE SEQUENCE</scope>
</reference>
<sequence>MDKFLNSFGSLAKLEIGRSIEWWLAGGLRDVSPREPSVPQFERSISDFEDKDFGLWYLGHNPHSALTKEEV</sequence>
<dbReference type="Proteomes" id="UP000030645">
    <property type="component" value="Unassembled WGS sequence"/>
</dbReference>
<organism evidence="1 2">
    <name type="scientific">Morus notabilis</name>
    <dbReference type="NCBI Taxonomy" id="981085"/>
    <lineage>
        <taxon>Eukaryota</taxon>
        <taxon>Viridiplantae</taxon>
        <taxon>Streptophyta</taxon>
        <taxon>Embryophyta</taxon>
        <taxon>Tracheophyta</taxon>
        <taxon>Spermatophyta</taxon>
        <taxon>Magnoliopsida</taxon>
        <taxon>eudicotyledons</taxon>
        <taxon>Gunneridae</taxon>
        <taxon>Pentapetalae</taxon>
        <taxon>rosids</taxon>
        <taxon>fabids</taxon>
        <taxon>Rosales</taxon>
        <taxon>Moraceae</taxon>
        <taxon>Moreae</taxon>
        <taxon>Morus</taxon>
    </lineage>
</organism>
<gene>
    <name evidence="1" type="ORF">L484_015943</name>
</gene>
<dbReference type="EMBL" id="KE343878">
    <property type="protein sequence ID" value="EXB44686.1"/>
    <property type="molecule type" value="Genomic_DNA"/>
</dbReference>
<dbReference type="AlphaFoldDB" id="W9RAA7"/>
<accession>W9RAA7</accession>
<evidence type="ECO:0000313" key="1">
    <source>
        <dbReference type="EMBL" id="EXB44686.1"/>
    </source>
</evidence>
<name>W9RAA7_9ROSA</name>
<proteinExistence type="predicted"/>